<name>A0A1H7H814_9HYPH</name>
<dbReference type="Gene3D" id="3.30.530.20">
    <property type="match status" value="1"/>
</dbReference>
<dbReference type="CDD" id="cd07814">
    <property type="entry name" value="SRPBCC_CalC_Aha1-like"/>
    <property type="match status" value="1"/>
</dbReference>
<feature type="domain" description="Activator of Hsp90 ATPase homologue 1/2-like C-terminal" evidence="2">
    <location>
        <begin position="20"/>
        <end position="146"/>
    </location>
</feature>
<dbReference type="InterPro" id="IPR023393">
    <property type="entry name" value="START-like_dom_sf"/>
</dbReference>
<keyword evidence="4" id="KW-1185">Reference proteome</keyword>
<reference evidence="4" key="1">
    <citation type="submission" date="2016-10" db="EMBL/GenBank/DDBJ databases">
        <authorList>
            <person name="Varghese N."/>
            <person name="Submissions S."/>
        </authorList>
    </citation>
    <scope>NUCLEOTIDE SEQUENCE [LARGE SCALE GENOMIC DNA]</scope>
    <source>
        <strain evidence="4">LMG 26383,CCUG 61248,R- 45681</strain>
    </source>
</reference>
<dbReference type="AlphaFoldDB" id="A0A1H7H814"/>
<dbReference type="Pfam" id="PF08327">
    <property type="entry name" value="AHSA1"/>
    <property type="match status" value="1"/>
</dbReference>
<sequence>MIDLKPATQAIIVDEILPHAPETIWKALTSSRLIARWIMEPTGFAPVVGTRFTFRTTPAGAWDGTIHCQVLEVVPNERLSYSWKGGDDGNVGYGSRLDTVVTWTLSREEDGTRVRLVHAGFELPRNEIALTNMGRGWKSILPRLGDVAGEDD</sequence>
<comment type="similarity">
    <text evidence="1">Belongs to the AHA1 family.</text>
</comment>
<evidence type="ECO:0000313" key="3">
    <source>
        <dbReference type="EMBL" id="SEK44255.1"/>
    </source>
</evidence>
<dbReference type="InterPro" id="IPR013538">
    <property type="entry name" value="ASHA1/2-like_C"/>
</dbReference>
<gene>
    <name evidence="3" type="ORF">SAMN04515666_101531</name>
</gene>
<dbReference type="EMBL" id="FOAN01000001">
    <property type="protein sequence ID" value="SEK44255.1"/>
    <property type="molecule type" value="Genomic_DNA"/>
</dbReference>
<protein>
    <submittedName>
        <fullName evidence="3">Uncharacterized conserved protein YndB, AHSA1/START domain</fullName>
    </submittedName>
</protein>
<proteinExistence type="inferred from homology"/>
<evidence type="ECO:0000313" key="4">
    <source>
        <dbReference type="Proteomes" id="UP000199664"/>
    </source>
</evidence>
<dbReference type="SUPFAM" id="SSF55961">
    <property type="entry name" value="Bet v1-like"/>
    <property type="match status" value="1"/>
</dbReference>
<organism evidence="3 4">
    <name type="scientific">Bosea lupini</name>
    <dbReference type="NCBI Taxonomy" id="1036779"/>
    <lineage>
        <taxon>Bacteria</taxon>
        <taxon>Pseudomonadati</taxon>
        <taxon>Pseudomonadota</taxon>
        <taxon>Alphaproteobacteria</taxon>
        <taxon>Hyphomicrobiales</taxon>
        <taxon>Boseaceae</taxon>
        <taxon>Bosea</taxon>
    </lineage>
</organism>
<evidence type="ECO:0000259" key="2">
    <source>
        <dbReference type="Pfam" id="PF08327"/>
    </source>
</evidence>
<accession>A0A1H7H814</accession>
<dbReference type="Proteomes" id="UP000199664">
    <property type="component" value="Unassembled WGS sequence"/>
</dbReference>
<dbReference type="RefSeq" id="WP_244543662.1">
    <property type="nucleotide sequence ID" value="NZ_FOAN01000001.1"/>
</dbReference>
<dbReference type="STRING" id="1036779.SAMN04515666_101531"/>
<evidence type="ECO:0000256" key="1">
    <source>
        <dbReference type="ARBA" id="ARBA00006817"/>
    </source>
</evidence>